<dbReference type="InterPro" id="IPR045316">
    <property type="entry name" value="Msc2-like"/>
</dbReference>
<evidence type="ECO:0000256" key="2">
    <source>
        <dbReference type="ARBA" id="ARBA00022448"/>
    </source>
</evidence>
<dbReference type="RefSeq" id="WP_055728467.1">
    <property type="nucleotide sequence ID" value="NZ_LMAR01000039.1"/>
</dbReference>
<evidence type="ECO:0000256" key="4">
    <source>
        <dbReference type="ARBA" id="ARBA00022989"/>
    </source>
</evidence>
<reference evidence="10 11" key="1">
    <citation type="submission" date="2015-10" db="EMBL/GenBank/DDBJ databases">
        <title>Draft genome of Bosea thiooxidans.</title>
        <authorList>
            <person name="Wang X."/>
        </authorList>
    </citation>
    <scope>NUCLEOTIDE SEQUENCE [LARGE SCALE GENOMIC DNA]</scope>
    <source>
        <strain evidence="10 11">CGMCC 9174</strain>
    </source>
</reference>
<dbReference type="NCBIfam" id="NF033827">
    <property type="entry name" value="CDF_efflux_DmeF"/>
    <property type="match status" value="1"/>
</dbReference>
<evidence type="ECO:0000256" key="5">
    <source>
        <dbReference type="ARBA" id="ARBA00023065"/>
    </source>
</evidence>
<feature type="transmembrane region" description="Helical" evidence="8">
    <location>
        <begin position="58"/>
        <end position="76"/>
    </location>
</feature>
<feature type="domain" description="Cation efflux protein transmembrane" evidence="9">
    <location>
        <begin position="30"/>
        <end position="253"/>
    </location>
</feature>
<dbReference type="GO" id="GO:0006882">
    <property type="term" value="P:intracellular zinc ion homeostasis"/>
    <property type="evidence" value="ECO:0007669"/>
    <property type="project" value="InterPro"/>
</dbReference>
<dbReference type="EMBL" id="LMAR01000039">
    <property type="protein sequence ID" value="KQK30242.1"/>
    <property type="molecule type" value="Genomic_DNA"/>
</dbReference>
<proteinExistence type="predicted"/>
<protein>
    <submittedName>
        <fullName evidence="10">Cation transporter</fullName>
    </submittedName>
</protein>
<keyword evidence="5" id="KW-0406">Ion transport</keyword>
<feature type="region of interest" description="Disordered" evidence="7">
    <location>
        <begin position="155"/>
        <end position="187"/>
    </location>
</feature>
<feature type="transmembrane region" description="Helical" evidence="8">
    <location>
        <begin position="222"/>
        <end position="242"/>
    </location>
</feature>
<feature type="transmembrane region" description="Helical" evidence="8">
    <location>
        <begin position="196"/>
        <end position="216"/>
    </location>
</feature>
<feature type="transmembrane region" description="Helical" evidence="8">
    <location>
        <begin position="28"/>
        <end position="52"/>
    </location>
</feature>
<evidence type="ECO:0000256" key="1">
    <source>
        <dbReference type="ARBA" id="ARBA00004141"/>
    </source>
</evidence>
<dbReference type="PANTHER" id="PTHR45755:SF4">
    <property type="entry name" value="ZINC TRANSPORTER 7"/>
    <property type="match status" value="1"/>
</dbReference>
<organism evidence="10 11">
    <name type="scientific">Bosea thiooxidans</name>
    <dbReference type="NCBI Taxonomy" id="53254"/>
    <lineage>
        <taxon>Bacteria</taxon>
        <taxon>Pseudomonadati</taxon>
        <taxon>Pseudomonadota</taxon>
        <taxon>Alphaproteobacteria</taxon>
        <taxon>Hyphomicrobiales</taxon>
        <taxon>Boseaceae</taxon>
        <taxon>Bosea</taxon>
    </lineage>
</organism>
<comment type="caution">
    <text evidence="10">The sequence shown here is derived from an EMBL/GenBank/DDBJ whole genome shotgun (WGS) entry which is preliminary data.</text>
</comment>
<dbReference type="STRING" id="53254.SAMN05660750_03063"/>
<evidence type="ECO:0000256" key="7">
    <source>
        <dbReference type="SAM" id="MobiDB-lite"/>
    </source>
</evidence>
<dbReference type="NCBIfam" id="TIGR01297">
    <property type="entry name" value="CDF"/>
    <property type="match status" value="1"/>
</dbReference>
<sequence length="330" mass="35225">MPHSSHFPAQHEHVFLGRDHDRHERRTWFVVGLTAVTMVVEIVAGTVFGSMALVADGWHMSTHAAALGIAAFAYRFARQHAHDRRFSFGTGKLGDLAAFASALLLMFIALAVAWESALRLYSPIAIDFTQATVVAVLGLLVNLASAWLLSGGHDHHHGHSHGGSGGHHGHHHHDHGGHHHHAHGGGHGADTNLRAAYMHVVADAFTSILAIAALLGGRFYGWVWLDPVIGIVGACVIAHWSIGLLRASGAVLLDTVPDEALAERIGERLAAEGVEITDLHLWQVGPGHRSAIVSVVTGQPRPPADYKALLTDLPTLSHVTVEVNVRPAAA</sequence>
<comment type="subcellular location">
    <subcellularLocation>
        <location evidence="1">Membrane</location>
        <topology evidence="1">Multi-pass membrane protein</topology>
    </subcellularLocation>
</comment>
<dbReference type="SUPFAM" id="SSF161111">
    <property type="entry name" value="Cation efflux protein transmembrane domain-like"/>
    <property type="match status" value="1"/>
</dbReference>
<feature type="transmembrane region" description="Helical" evidence="8">
    <location>
        <begin position="96"/>
        <end position="114"/>
    </location>
</feature>
<dbReference type="InterPro" id="IPR002524">
    <property type="entry name" value="Cation_efflux"/>
</dbReference>
<evidence type="ECO:0000256" key="8">
    <source>
        <dbReference type="SAM" id="Phobius"/>
    </source>
</evidence>
<dbReference type="Pfam" id="PF01545">
    <property type="entry name" value="Cation_efflux"/>
    <property type="match status" value="1"/>
</dbReference>
<keyword evidence="2" id="KW-0813">Transport</keyword>
<gene>
    <name evidence="10" type="ORF">ARD30_14470</name>
</gene>
<evidence type="ECO:0000256" key="3">
    <source>
        <dbReference type="ARBA" id="ARBA00022692"/>
    </source>
</evidence>
<accession>A0A0Q3SY36</accession>
<dbReference type="Proteomes" id="UP000051562">
    <property type="component" value="Unassembled WGS sequence"/>
</dbReference>
<dbReference type="PANTHER" id="PTHR45755">
    <property type="match status" value="1"/>
</dbReference>
<keyword evidence="4 8" id="KW-1133">Transmembrane helix</keyword>
<evidence type="ECO:0000313" key="11">
    <source>
        <dbReference type="Proteomes" id="UP000051562"/>
    </source>
</evidence>
<dbReference type="InterPro" id="IPR058533">
    <property type="entry name" value="Cation_efflux_TM"/>
</dbReference>
<feature type="transmembrane region" description="Helical" evidence="8">
    <location>
        <begin position="120"/>
        <end position="149"/>
    </location>
</feature>
<evidence type="ECO:0000259" key="9">
    <source>
        <dbReference type="Pfam" id="PF01545"/>
    </source>
</evidence>
<evidence type="ECO:0000256" key="6">
    <source>
        <dbReference type="ARBA" id="ARBA00023136"/>
    </source>
</evidence>
<dbReference type="GO" id="GO:0016020">
    <property type="term" value="C:membrane"/>
    <property type="evidence" value="ECO:0007669"/>
    <property type="project" value="UniProtKB-SubCell"/>
</dbReference>
<keyword evidence="3 8" id="KW-0812">Transmembrane</keyword>
<dbReference type="InterPro" id="IPR027469">
    <property type="entry name" value="Cation_efflux_TMD_sf"/>
</dbReference>
<evidence type="ECO:0000313" key="10">
    <source>
        <dbReference type="EMBL" id="KQK30242.1"/>
    </source>
</evidence>
<keyword evidence="11" id="KW-1185">Reference proteome</keyword>
<dbReference type="AlphaFoldDB" id="A0A0Q3SY36"/>
<keyword evidence="6 8" id="KW-0472">Membrane</keyword>
<dbReference type="GO" id="GO:0005385">
    <property type="term" value="F:zinc ion transmembrane transporter activity"/>
    <property type="evidence" value="ECO:0007669"/>
    <property type="project" value="InterPro"/>
</dbReference>
<dbReference type="Gene3D" id="1.20.1510.10">
    <property type="entry name" value="Cation efflux protein transmembrane domain"/>
    <property type="match status" value="1"/>
</dbReference>
<feature type="compositionally biased region" description="Basic residues" evidence="7">
    <location>
        <begin position="167"/>
        <end position="184"/>
    </location>
</feature>
<name>A0A0Q3SY36_9HYPH</name>